<dbReference type="EMBL" id="ML769391">
    <property type="protein sequence ID" value="KAE9408388.1"/>
    <property type="molecule type" value="Genomic_DNA"/>
</dbReference>
<evidence type="ECO:0000313" key="2">
    <source>
        <dbReference type="EMBL" id="KAE9408388.1"/>
    </source>
</evidence>
<proteinExistence type="predicted"/>
<gene>
    <name evidence="2" type="ORF">BT96DRAFT_697788</name>
</gene>
<reference evidence="2" key="1">
    <citation type="journal article" date="2019" name="Environ. Microbiol.">
        <title>Fungal ecological strategies reflected in gene transcription - a case study of two litter decomposers.</title>
        <authorList>
            <person name="Barbi F."/>
            <person name="Kohler A."/>
            <person name="Barry K."/>
            <person name="Baskaran P."/>
            <person name="Daum C."/>
            <person name="Fauchery L."/>
            <person name="Ihrmark K."/>
            <person name="Kuo A."/>
            <person name="LaButti K."/>
            <person name="Lipzen A."/>
            <person name="Morin E."/>
            <person name="Grigoriev I.V."/>
            <person name="Henrissat B."/>
            <person name="Lindahl B."/>
            <person name="Martin F."/>
        </authorList>
    </citation>
    <scope>NUCLEOTIDE SEQUENCE</scope>
    <source>
        <strain evidence="2">JB14</strain>
    </source>
</reference>
<protein>
    <submittedName>
        <fullName evidence="2">Uncharacterized protein</fullName>
    </submittedName>
</protein>
<name>A0A6A4IGJ2_9AGAR</name>
<keyword evidence="1" id="KW-0812">Transmembrane</keyword>
<dbReference type="Proteomes" id="UP000799118">
    <property type="component" value="Unassembled WGS sequence"/>
</dbReference>
<dbReference type="AlphaFoldDB" id="A0A6A4IGJ2"/>
<keyword evidence="1" id="KW-0472">Membrane</keyword>
<sequence length="138" mass="16291">MTPTQKHIFWGELPKPPGMKGGSRPGSRQGRIRNLVRVPHTFNHYEAQVQQVNFFILPFAHDAFQFIYIVRFVTRIIILKPFFSVALAFMQLTTYFFSASWDWLYSPSLDIWNTQYIISYSISSNLIYLYSILRMMQP</sequence>
<accession>A0A6A4IGJ2</accession>
<keyword evidence="1" id="KW-1133">Transmembrane helix</keyword>
<evidence type="ECO:0000256" key="1">
    <source>
        <dbReference type="SAM" id="Phobius"/>
    </source>
</evidence>
<feature type="transmembrane region" description="Helical" evidence="1">
    <location>
        <begin position="117"/>
        <end position="133"/>
    </location>
</feature>
<organism evidence="2 3">
    <name type="scientific">Gymnopus androsaceus JB14</name>
    <dbReference type="NCBI Taxonomy" id="1447944"/>
    <lineage>
        <taxon>Eukaryota</taxon>
        <taxon>Fungi</taxon>
        <taxon>Dikarya</taxon>
        <taxon>Basidiomycota</taxon>
        <taxon>Agaricomycotina</taxon>
        <taxon>Agaricomycetes</taxon>
        <taxon>Agaricomycetidae</taxon>
        <taxon>Agaricales</taxon>
        <taxon>Marasmiineae</taxon>
        <taxon>Omphalotaceae</taxon>
        <taxon>Gymnopus</taxon>
    </lineage>
</organism>
<keyword evidence="3" id="KW-1185">Reference proteome</keyword>
<feature type="transmembrane region" description="Helical" evidence="1">
    <location>
        <begin position="77"/>
        <end position="97"/>
    </location>
</feature>
<evidence type="ECO:0000313" key="3">
    <source>
        <dbReference type="Proteomes" id="UP000799118"/>
    </source>
</evidence>